<dbReference type="EMBL" id="MU006601">
    <property type="protein sequence ID" value="KAF2742992.1"/>
    <property type="molecule type" value="Genomic_DNA"/>
</dbReference>
<dbReference type="AlphaFoldDB" id="A0A6A6UXI6"/>
<protein>
    <submittedName>
        <fullName evidence="2">Uncharacterized protein</fullName>
    </submittedName>
</protein>
<reference evidence="2" key="1">
    <citation type="journal article" date="2020" name="Stud. Mycol.">
        <title>101 Dothideomycetes genomes: a test case for predicting lifestyles and emergence of pathogens.</title>
        <authorList>
            <person name="Haridas S."/>
            <person name="Albert R."/>
            <person name="Binder M."/>
            <person name="Bloem J."/>
            <person name="Labutti K."/>
            <person name="Salamov A."/>
            <person name="Andreopoulos B."/>
            <person name="Baker S."/>
            <person name="Barry K."/>
            <person name="Bills G."/>
            <person name="Bluhm B."/>
            <person name="Cannon C."/>
            <person name="Castanera R."/>
            <person name="Culley D."/>
            <person name="Daum C."/>
            <person name="Ezra D."/>
            <person name="Gonzalez J."/>
            <person name="Henrissat B."/>
            <person name="Kuo A."/>
            <person name="Liang C."/>
            <person name="Lipzen A."/>
            <person name="Lutzoni F."/>
            <person name="Magnuson J."/>
            <person name="Mondo S."/>
            <person name="Nolan M."/>
            <person name="Ohm R."/>
            <person name="Pangilinan J."/>
            <person name="Park H.-J."/>
            <person name="Ramirez L."/>
            <person name="Alfaro M."/>
            <person name="Sun H."/>
            <person name="Tritt A."/>
            <person name="Yoshinaga Y."/>
            <person name="Zwiers L.-H."/>
            <person name="Turgeon B."/>
            <person name="Goodwin S."/>
            <person name="Spatafora J."/>
            <person name="Crous P."/>
            <person name="Grigoriev I."/>
        </authorList>
    </citation>
    <scope>NUCLEOTIDE SEQUENCE</scope>
    <source>
        <strain evidence="2">CBS 119925</strain>
    </source>
</reference>
<evidence type="ECO:0000313" key="3">
    <source>
        <dbReference type="Proteomes" id="UP000799440"/>
    </source>
</evidence>
<feature type="region of interest" description="Disordered" evidence="1">
    <location>
        <begin position="39"/>
        <end position="76"/>
    </location>
</feature>
<proteinExistence type="predicted"/>
<organism evidence="2 3">
    <name type="scientific">Sporormia fimetaria CBS 119925</name>
    <dbReference type="NCBI Taxonomy" id="1340428"/>
    <lineage>
        <taxon>Eukaryota</taxon>
        <taxon>Fungi</taxon>
        <taxon>Dikarya</taxon>
        <taxon>Ascomycota</taxon>
        <taxon>Pezizomycotina</taxon>
        <taxon>Dothideomycetes</taxon>
        <taxon>Pleosporomycetidae</taxon>
        <taxon>Pleosporales</taxon>
        <taxon>Sporormiaceae</taxon>
        <taxon>Sporormia</taxon>
    </lineage>
</organism>
<dbReference type="Proteomes" id="UP000799440">
    <property type="component" value="Unassembled WGS sequence"/>
</dbReference>
<gene>
    <name evidence="2" type="ORF">M011DRAFT_248914</name>
</gene>
<evidence type="ECO:0000313" key="2">
    <source>
        <dbReference type="EMBL" id="KAF2742992.1"/>
    </source>
</evidence>
<keyword evidence="3" id="KW-1185">Reference proteome</keyword>
<accession>A0A6A6UXI6</accession>
<name>A0A6A6UXI6_9PLEO</name>
<evidence type="ECO:0000256" key="1">
    <source>
        <dbReference type="SAM" id="MobiDB-lite"/>
    </source>
</evidence>
<sequence length="122" mass="13440">MRSRVIIRDVKTRQSGVARLLPSRLQPIIKDGLSPTTRRLIKRSDSFPSPRLPETQVCLSRNPAGRDSRPTADGRYLASQPPCFKPPQPVPGHAIAVLAGDTKAQRWGFWECCGCCGKLAFA</sequence>